<dbReference type="HOGENOM" id="CLU_000022_59_0_11"/>
<accession>E3J6S1</accession>
<dbReference type="InParanoid" id="E3J6S1"/>
<reference evidence="3 4" key="1">
    <citation type="submission" date="2010-10" db="EMBL/GenBank/DDBJ databases">
        <title>Complete sequence of Frankia sp. EuI1c.</title>
        <authorList>
            <consortium name="US DOE Joint Genome Institute"/>
            <person name="Lucas S."/>
            <person name="Copeland A."/>
            <person name="Lapidus A."/>
            <person name="Cheng J.-F."/>
            <person name="Bruce D."/>
            <person name="Goodwin L."/>
            <person name="Pitluck S."/>
            <person name="Chertkov O."/>
            <person name="Detter J.C."/>
            <person name="Han C."/>
            <person name="Tapia R."/>
            <person name="Land M."/>
            <person name="Hauser L."/>
            <person name="Jeffries C."/>
            <person name="Kyrpides N."/>
            <person name="Ivanova N."/>
            <person name="Mikhailova N."/>
            <person name="Beauchemin N."/>
            <person name="Sen A."/>
            <person name="Sur S.A."/>
            <person name="Gtari M."/>
            <person name="Wall L."/>
            <person name="Tisa L."/>
            <person name="Woyke T."/>
        </authorList>
    </citation>
    <scope>NUCLEOTIDE SEQUENCE [LARGE SCALE GENOMIC DNA]</scope>
    <source>
        <strain evidence="4">DSM 45817 / CECT 9037 / EuI1c</strain>
    </source>
</reference>
<dbReference type="InterPro" id="IPR025110">
    <property type="entry name" value="AMP-bd_C"/>
</dbReference>
<feature type="domain" description="AMP-dependent synthetase/ligase" evidence="1">
    <location>
        <begin position="8"/>
        <end position="347"/>
    </location>
</feature>
<proteinExistence type="predicted"/>
<dbReference type="EMBL" id="CP002299">
    <property type="protein sequence ID" value="ADP81995.1"/>
    <property type="molecule type" value="Genomic_DNA"/>
</dbReference>
<dbReference type="Pfam" id="PF00501">
    <property type="entry name" value="AMP-binding"/>
    <property type="match status" value="1"/>
</dbReference>
<dbReference type="PANTHER" id="PTHR43767:SF1">
    <property type="entry name" value="NONRIBOSOMAL PEPTIDE SYNTHASE PES1 (EUROFUNG)-RELATED"/>
    <property type="match status" value="1"/>
</dbReference>
<name>E3J6S1_PSEI1</name>
<dbReference type="SUPFAM" id="SSF56801">
    <property type="entry name" value="Acetyl-CoA synthetase-like"/>
    <property type="match status" value="1"/>
</dbReference>
<gene>
    <name evidence="3" type="ordered locus">FraEuI1c_3990</name>
</gene>
<dbReference type="Gene3D" id="3.40.50.12780">
    <property type="entry name" value="N-terminal domain of ligase-like"/>
    <property type="match status" value="1"/>
</dbReference>
<evidence type="ECO:0000259" key="2">
    <source>
        <dbReference type="Pfam" id="PF13193"/>
    </source>
</evidence>
<dbReference type="GO" id="GO:0016878">
    <property type="term" value="F:acid-thiol ligase activity"/>
    <property type="evidence" value="ECO:0007669"/>
    <property type="project" value="UniProtKB-ARBA"/>
</dbReference>
<dbReference type="Proteomes" id="UP000002484">
    <property type="component" value="Chromosome"/>
</dbReference>
<organism evidence="3 4">
    <name type="scientific">Pseudofrankia inefficax (strain DSM 45817 / CECT 9037 / DDB 130130 / EuI1c)</name>
    <name type="common">Frankia inefficax</name>
    <dbReference type="NCBI Taxonomy" id="298654"/>
    <lineage>
        <taxon>Bacteria</taxon>
        <taxon>Bacillati</taxon>
        <taxon>Actinomycetota</taxon>
        <taxon>Actinomycetes</taxon>
        <taxon>Frankiales</taxon>
        <taxon>Frankiaceae</taxon>
        <taxon>Pseudofrankia</taxon>
    </lineage>
</organism>
<evidence type="ECO:0000259" key="1">
    <source>
        <dbReference type="Pfam" id="PF00501"/>
    </source>
</evidence>
<protein>
    <submittedName>
        <fullName evidence="3">AMP-dependent synthetase and ligase</fullName>
    </submittedName>
</protein>
<keyword evidence="3" id="KW-0436">Ligase</keyword>
<dbReference type="Pfam" id="PF13193">
    <property type="entry name" value="AMP-binding_C"/>
    <property type="match status" value="1"/>
</dbReference>
<dbReference type="CDD" id="cd04433">
    <property type="entry name" value="AFD_class_I"/>
    <property type="match status" value="1"/>
</dbReference>
<dbReference type="OrthoDB" id="3508734at2"/>
<dbReference type="AlphaFoldDB" id="E3J6S1"/>
<dbReference type="KEGG" id="fri:FraEuI1c_3990"/>
<dbReference type="PANTHER" id="PTHR43767">
    <property type="entry name" value="LONG-CHAIN-FATTY-ACID--COA LIGASE"/>
    <property type="match status" value="1"/>
</dbReference>
<dbReference type="InterPro" id="IPR042099">
    <property type="entry name" value="ANL_N_sf"/>
</dbReference>
<dbReference type="Gene3D" id="3.30.300.30">
    <property type="match status" value="1"/>
</dbReference>
<dbReference type="InterPro" id="IPR050237">
    <property type="entry name" value="ATP-dep_AMP-bd_enzyme"/>
</dbReference>
<evidence type="ECO:0000313" key="4">
    <source>
        <dbReference type="Proteomes" id="UP000002484"/>
    </source>
</evidence>
<dbReference type="PROSITE" id="PS00455">
    <property type="entry name" value="AMP_BINDING"/>
    <property type="match status" value="1"/>
</dbReference>
<feature type="domain" description="AMP-binding enzyme C-terminal" evidence="2">
    <location>
        <begin position="397"/>
        <end position="473"/>
    </location>
</feature>
<dbReference type="InterPro" id="IPR000873">
    <property type="entry name" value="AMP-dep_synth/lig_dom"/>
</dbReference>
<sequence length="486" mass="51115">MLAETVRAAALRFGAATAFVDPDGTPLSFAGLDEGSDAVAAGLAARGLGPGDRLVLRLPSTSRYVLAYAAAAKLAAVTAGVNPVLAAPEQDRLTELADPRLVLSDPAEVDELAAVGARLLAAGTATPPVPLPADAGRPVAIVFTSGTTGTPKAAVFTNRQLRAVTEIDTGGAWADRPGEPALAATQFAHVGFMTKLPWYLRRGLRMLIQGRWRARDTLALLAEHRMTTVNAVAPQLALLLRVPDFDTFDLSAVTLIVAGAAASPPALVEEARRRLRAPYSVRYSSTESGGCGLGTAPDADDDEALFTIGRPRPGIACEIRDDDGRAAPDGEVGELWLRTPSAFEGYWRDPAATAATLVDGWVRTGDLGRLDERGLVRLVGRRKEMFIRGGYNVYPAEVEAALGTHPAVAQCAVIPRADPVMGEIGVAVVVLRDGAAAPTLAELRAHLAPVLARYKLPEDVRVVASLPLTAVHKLDRAALARQLARS</sequence>
<evidence type="ECO:0000313" key="3">
    <source>
        <dbReference type="EMBL" id="ADP81995.1"/>
    </source>
</evidence>
<keyword evidence="4" id="KW-1185">Reference proteome</keyword>
<dbReference type="STRING" id="298654.FraEuI1c_3990"/>
<dbReference type="RefSeq" id="WP_013425113.1">
    <property type="nucleotide sequence ID" value="NC_014666.1"/>
</dbReference>
<dbReference type="InterPro" id="IPR020845">
    <property type="entry name" value="AMP-binding_CS"/>
</dbReference>
<dbReference type="eggNOG" id="COG0318">
    <property type="taxonomic scope" value="Bacteria"/>
</dbReference>
<dbReference type="InterPro" id="IPR045851">
    <property type="entry name" value="AMP-bd_C_sf"/>
</dbReference>